<dbReference type="SMART" id="SM00471">
    <property type="entry name" value="HDc"/>
    <property type="match status" value="1"/>
</dbReference>
<name>A0ABV9ICX1_9DEIO</name>
<reference evidence="3" key="1">
    <citation type="journal article" date="2019" name="Int. J. Syst. Evol. Microbiol.">
        <title>The Global Catalogue of Microorganisms (GCM) 10K type strain sequencing project: providing services to taxonomists for standard genome sequencing and annotation.</title>
        <authorList>
            <consortium name="The Broad Institute Genomics Platform"/>
            <consortium name="The Broad Institute Genome Sequencing Center for Infectious Disease"/>
            <person name="Wu L."/>
            <person name="Ma J."/>
        </authorList>
    </citation>
    <scope>NUCLEOTIDE SEQUENCE [LARGE SCALE GENOMIC DNA]</scope>
    <source>
        <strain evidence="3">CCUG 55995</strain>
    </source>
</reference>
<gene>
    <name evidence="2" type="ORF">ACFO0D_15655</name>
</gene>
<dbReference type="RefSeq" id="WP_380062751.1">
    <property type="nucleotide sequence ID" value="NZ_JBHSEI010000010.1"/>
</dbReference>
<keyword evidence="2" id="KW-0378">Hydrolase</keyword>
<feature type="domain" description="HD/PDEase" evidence="1">
    <location>
        <begin position="20"/>
        <end position="151"/>
    </location>
</feature>
<dbReference type="Gene3D" id="1.10.3210.10">
    <property type="entry name" value="Hypothetical protein af1432"/>
    <property type="match status" value="1"/>
</dbReference>
<proteinExistence type="predicted"/>
<dbReference type="EC" id="3.1.-.-" evidence="2"/>
<dbReference type="EMBL" id="JBHSEI010000010">
    <property type="protein sequence ID" value="MFC4639773.1"/>
    <property type="molecule type" value="Genomic_DNA"/>
</dbReference>
<accession>A0ABV9ICX1</accession>
<dbReference type="SUPFAM" id="SSF109604">
    <property type="entry name" value="HD-domain/PDEase-like"/>
    <property type="match status" value="1"/>
</dbReference>
<evidence type="ECO:0000313" key="2">
    <source>
        <dbReference type="EMBL" id="MFC4639773.1"/>
    </source>
</evidence>
<dbReference type="InterPro" id="IPR003607">
    <property type="entry name" value="HD/PDEase_dom"/>
</dbReference>
<comment type="caution">
    <text evidence="2">The sequence shown here is derived from an EMBL/GenBank/DDBJ whole genome shotgun (WGS) entry which is preliminary data.</text>
</comment>
<dbReference type="InterPro" id="IPR006674">
    <property type="entry name" value="HD_domain"/>
</dbReference>
<organism evidence="2 3">
    <name type="scientific">Deinococcus hohokamensis</name>
    <dbReference type="NCBI Taxonomy" id="309883"/>
    <lineage>
        <taxon>Bacteria</taxon>
        <taxon>Thermotogati</taxon>
        <taxon>Deinococcota</taxon>
        <taxon>Deinococci</taxon>
        <taxon>Deinococcales</taxon>
        <taxon>Deinococcaceae</taxon>
        <taxon>Deinococcus</taxon>
    </lineage>
</organism>
<evidence type="ECO:0000313" key="3">
    <source>
        <dbReference type="Proteomes" id="UP001595952"/>
    </source>
</evidence>
<dbReference type="Proteomes" id="UP001595952">
    <property type="component" value="Unassembled WGS sequence"/>
</dbReference>
<dbReference type="CDD" id="cd00077">
    <property type="entry name" value="HDc"/>
    <property type="match status" value="1"/>
</dbReference>
<evidence type="ECO:0000259" key="1">
    <source>
        <dbReference type="SMART" id="SM00471"/>
    </source>
</evidence>
<dbReference type="Pfam" id="PF01966">
    <property type="entry name" value="HD"/>
    <property type="match status" value="1"/>
</dbReference>
<dbReference type="GO" id="GO:0016787">
    <property type="term" value="F:hydrolase activity"/>
    <property type="evidence" value="ECO:0007669"/>
    <property type="project" value="UniProtKB-KW"/>
</dbReference>
<protein>
    <submittedName>
        <fullName evidence="2">HD domain-containing protein</fullName>
        <ecNumber evidence="2">3.1.-.-</ecNumber>
    </submittedName>
</protein>
<keyword evidence="3" id="KW-1185">Reference proteome</keyword>
<sequence>MSLPSPTTAEELLQDAARRNPGPWVAHSQHVAQAARRIAGHHPRLDPERAYILGLLHDLGRATGPNRDRHILDGYEVLCALGHETAARIALTHSFALPGLDTLQGEWDGTPEEWRRLDALVAAAEQTEEDRLIQLCDLLALPEGFCTVQERMIDVALRYGVGGRTPDKWRAQLVLKADFDRACGVNIYQLLPGLCDRLLA</sequence>